<evidence type="ECO:0000256" key="2">
    <source>
        <dbReference type="SAM" id="Phobius"/>
    </source>
</evidence>
<name>A0ABY6UYH9_BIOOC</name>
<evidence type="ECO:0000313" key="4">
    <source>
        <dbReference type="Proteomes" id="UP000766486"/>
    </source>
</evidence>
<accession>A0ABY6UYH9</accession>
<organism evidence="3 4">
    <name type="scientific">Bionectria ochroleuca</name>
    <name type="common">Gliocladium roseum</name>
    <dbReference type="NCBI Taxonomy" id="29856"/>
    <lineage>
        <taxon>Eukaryota</taxon>
        <taxon>Fungi</taxon>
        <taxon>Dikarya</taxon>
        <taxon>Ascomycota</taxon>
        <taxon>Pezizomycotina</taxon>
        <taxon>Sordariomycetes</taxon>
        <taxon>Hypocreomycetidae</taxon>
        <taxon>Hypocreales</taxon>
        <taxon>Bionectriaceae</taxon>
        <taxon>Clonostachys</taxon>
    </lineage>
</organism>
<protein>
    <submittedName>
        <fullName evidence="3">Uncharacterized protein</fullName>
    </submittedName>
</protein>
<feature type="region of interest" description="Disordered" evidence="1">
    <location>
        <begin position="33"/>
        <end position="141"/>
    </location>
</feature>
<reference evidence="3 4" key="1">
    <citation type="submission" date="2019-06" db="EMBL/GenBank/DDBJ databases">
        <authorList>
            <person name="Broberg M."/>
        </authorList>
    </citation>
    <scope>NUCLEOTIDE SEQUENCE [LARGE SCALE GENOMIC DNA]</scope>
</reference>
<sequence length="141" mass="14456">MINPRTTKPGPFRLAIPIVATGAIGTALYYRSRTSSNKIPKGEDLRQQRSTEGLSGAGLTGSDFPTGGAHKDVPQTNAPRHELPSSGAIGAGEGGGNTNVRAVDMFQGPPSSGAAYPSSQTSQSGGRDKDKASNSATKDTK</sequence>
<dbReference type="Proteomes" id="UP000766486">
    <property type="component" value="Unassembled WGS sequence"/>
</dbReference>
<gene>
    <name evidence="3" type="ORF">CLO192961_LOCUS447257</name>
</gene>
<evidence type="ECO:0000313" key="3">
    <source>
        <dbReference type="EMBL" id="VUC36507.1"/>
    </source>
</evidence>
<evidence type="ECO:0000256" key="1">
    <source>
        <dbReference type="SAM" id="MobiDB-lite"/>
    </source>
</evidence>
<comment type="caution">
    <text evidence="3">The sequence shown here is derived from an EMBL/GenBank/DDBJ whole genome shotgun (WGS) entry which is preliminary data.</text>
</comment>
<keyword evidence="2" id="KW-1133">Transmembrane helix</keyword>
<proteinExistence type="predicted"/>
<feature type="compositionally biased region" description="Low complexity" evidence="1">
    <location>
        <begin position="108"/>
        <end position="119"/>
    </location>
</feature>
<feature type="compositionally biased region" description="Basic and acidic residues" evidence="1">
    <location>
        <begin position="126"/>
        <end position="141"/>
    </location>
</feature>
<feature type="compositionally biased region" description="Basic and acidic residues" evidence="1">
    <location>
        <begin position="69"/>
        <end position="83"/>
    </location>
</feature>
<keyword evidence="4" id="KW-1185">Reference proteome</keyword>
<dbReference type="EMBL" id="CABFNS010000930">
    <property type="protein sequence ID" value="VUC36507.1"/>
    <property type="molecule type" value="Genomic_DNA"/>
</dbReference>
<keyword evidence="2" id="KW-0472">Membrane</keyword>
<feature type="compositionally biased region" description="Basic and acidic residues" evidence="1">
    <location>
        <begin position="40"/>
        <end position="49"/>
    </location>
</feature>
<feature type="transmembrane region" description="Helical" evidence="2">
    <location>
        <begin position="12"/>
        <end position="30"/>
    </location>
</feature>
<keyword evidence="2" id="KW-0812">Transmembrane</keyword>